<protein>
    <submittedName>
        <fullName evidence="3">Alpha/beta hydrolase</fullName>
    </submittedName>
</protein>
<gene>
    <name evidence="3" type="ORF">ACFOOL_12820</name>
</gene>
<dbReference type="InterPro" id="IPR050300">
    <property type="entry name" value="GDXG_lipolytic_enzyme"/>
</dbReference>
<evidence type="ECO:0000313" key="4">
    <source>
        <dbReference type="Proteomes" id="UP001595613"/>
    </source>
</evidence>
<keyword evidence="4" id="KW-1185">Reference proteome</keyword>
<name>A0ABV7X2R5_9HYPH</name>
<proteinExistence type="predicted"/>
<dbReference type="PANTHER" id="PTHR48081:SF33">
    <property type="entry name" value="KYNURENINE FORMAMIDASE"/>
    <property type="match status" value="1"/>
</dbReference>
<dbReference type="SUPFAM" id="SSF53474">
    <property type="entry name" value="alpha/beta-Hydrolases"/>
    <property type="match status" value="1"/>
</dbReference>
<dbReference type="Gene3D" id="3.40.50.1820">
    <property type="entry name" value="alpha/beta hydrolase"/>
    <property type="match status" value="1"/>
</dbReference>
<dbReference type="EMBL" id="JBHRYD010000011">
    <property type="protein sequence ID" value="MFC3705638.1"/>
    <property type="molecule type" value="Genomic_DNA"/>
</dbReference>
<keyword evidence="1 3" id="KW-0378">Hydrolase</keyword>
<dbReference type="PANTHER" id="PTHR48081">
    <property type="entry name" value="AB HYDROLASE SUPERFAMILY PROTEIN C4A8.06C"/>
    <property type="match status" value="1"/>
</dbReference>
<evidence type="ECO:0000313" key="3">
    <source>
        <dbReference type="EMBL" id="MFC3705638.1"/>
    </source>
</evidence>
<comment type="caution">
    <text evidence="3">The sequence shown here is derived from an EMBL/GenBank/DDBJ whole genome shotgun (WGS) entry which is preliminary data.</text>
</comment>
<dbReference type="Proteomes" id="UP001595613">
    <property type="component" value="Unassembled WGS sequence"/>
</dbReference>
<dbReference type="InterPro" id="IPR049492">
    <property type="entry name" value="BD-FAE-like_dom"/>
</dbReference>
<evidence type="ECO:0000259" key="2">
    <source>
        <dbReference type="Pfam" id="PF20434"/>
    </source>
</evidence>
<dbReference type="InterPro" id="IPR029058">
    <property type="entry name" value="AB_hydrolase_fold"/>
</dbReference>
<accession>A0ABV7X2R5</accession>
<sequence>MASAAKIWENLTPEEHEHQYNPQKACPDFARYRDLREPANQAALAGLVRHADIAYGEHELRTLDIYPAPGAGPRPVHIYLHGGYWRAQDKANYAFIAGMLVEHGITAVIMNYELCPASTLDEVAESALAGVEWVCRNIAGYGGDPRAISLSGHSAGAHLVAEVLAADWSARGIDPECFIGAVAVSGIYDPAPAALTSVNGELHLTPQIIANRNVETRPPLVECPVVVMAGGDEPWHWIDQSFRYSHHLHRHGRQPEVHILPNYNHFNILMPFMQPESPIGAAMLRLARPRQ</sequence>
<dbReference type="Pfam" id="PF20434">
    <property type="entry name" value="BD-FAE"/>
    <property type="match status" value="1"/>
</dbReference>
<organism evidence="3 4">
    <name type="scientific">Devosia honganensis</name>
    <dbReference type="NCBI Taxonomy" id="1610527"/>
    <lineage>
        <taxon>Bacteria</taxon>
        <taxon>Pseudomonadati</taxon>
        <taxon>Pseudomonadota</taxon>
        <taxon>Alphaproteobacteria</taxon>
        <taxon>Hyphomicrobiales</taxon>
        <taxon>Devosiaceae</taxon>
        <taxon>Devosia</taxon>
    </lineage>
</organism>
<dbReference type="GO" id="GO:0016787">
    <property type="term" value="F:hydrolase activity"/>
    <property type="evidence" value="ECO:0007669"/>
    <property type="project" value="UniProtKB-KW"/>
</dbReference>
<dbReference type="RefSeq" id="WP_380097529.1">
    <property type="nucleotide sequence ID" value="NZ_JBHRYD010000011.1"/>
</dbReference>
<evidence type="ECO:0000256" key="1">
    <source>
        <dbReference type="ARBA" id="ARBA00022801"/>
    </source>
</evidence>
<feature type="domain" description="BD-FAE-like" evidence="2">
    <location>
        <begin position="63"/>
        <end position="161"/>
    </location>
</feature>
<reference evidence="4" key="1">
    <citation type="journal article" date="2019" name="Int. J. Syst. Evol. Microbiol.">
        <title>The Global Catalogue of Microorganisms (GCM) 10K type strain sequencing project: providing services to taxonomists for standard genome sequencing and annotation.</title>
        <authorList>
            <consortium name="The Broad Institute Genomics Platform"/>
            <consortium name="The Broad Institute Genome Sequencing Center for Infectious Disease"/>
            <person name="Wu L."/>
            <person name="Ma J."/>
        </authorList>
    </citation>
    <scope>NUCLEOTIDE SEQUENCE [LARGE SCALE GENOMIC DNA]</scope>
    <source>
        <strain evidence="4">KCTC 42281</strain>
    </source>
</reference>